<name>A0A6C0IFK7_9ZZZZ</name>
<evidence type="ECO:0000313" key="2">
    <source>
        <dbReference type="EMBL" id="QHT91440.1"/>
    </source>
</evidence>
<keyword evidence="1" id="KW-1133">Transmembrane helix</keyword>
<protein>
    <submittedName>
        <fullName evidence="2">Uncharacterized protein</fullName>
    </submittedName>
</protein>
<sequence length="209" mass="23473">MSSTNIFEHIKDIFIMLPDGVLYGSFFMGLITLSQQHIVLFLSLLEGLLLLSGFQSIASFMNGNRKIDPEKGCNSKFHSITFSELGSVLRSDSISYGVYILALASSYFVSASTVLKPEYEVLHSSYITRSYITMSLLVAITLIYVFFRIYTNCESITSVFIALFLGTIVGYFLVYQNTHLLNMNSINFLGIPLLRNKTADNEPIYICSQ</sequence>
<accession>A0A6C0IFK7</accession>
<evidence type="ECO:0000256" key="1">
    <source>
        <dbReference type="SAM" id="Phobius"/>
    </source>
</evidence>
<feature type="transmembrane region" description="Helical" evidence="1">
    <location>
        <begin position="38"/>
        <end position="61"/>
    </location>
</feature>
<reference evidence="2" key="1">
    <citation type="journal article" date="2020" name="Nature">
        <title>Giant virus diversity and host interactions through global metagenomics.</title>
        <authorList>
            <person name="Schulz F."/>
            <person name="Roux S."/>
            <person name="Paez-Espino D."/>
            <person name="Jungbluth S."/>
            <person name="Walsh D.A."/>
            <person name="Denef V.J."/>
            <person name="McMahon K.D."/>
            <person name="Konstantinidis K.T."/>
            <person name="Eloe-Fadrosh E.A."/>
            <person name="Kyrpides N.C."/>
            <person name="Woyke T."/>
        </authorList>
    </citation>
    <scope>NUCLEOTIDE SEQUENCE</scope>
    <source>
        <strain evidence="2">GVMAG-M-3300023184-77</strain>
    </source>
</reference>
<dbReference type="AlphaFoldDB" id="A0A6C0IFK7"/>
<feature type="transmembrane region" description="Helical" evidence="1">
    <location>
        <begin position="127"/>
        <end position="150"/>
    </location>
</feature>
<dbReference type="EMBL" id="MN740165">
    <property type="protein sequence ID" value="QHT91440.1"/>
    <property type="molecule type" value="Genomic_DNA"/>
</dbReference>
<feature type="transmembrane region" description="Helical" evidence="1">
    <location>
        <begin position="13"/>
        <end position="31"/>
    </location>
</feature>
<keyword evidence="1" id="KW-0472">Membrane</keyword>
<keyword evidence="1" id="KW-0812">Transmembrane</keyword>
<organism evidence="2">
    <name type="scientific">viral metagenome</name>
    <dbReference type="NCBI Taxonomy" id="1070528"/>
    <lineage>
        <taxon>unclassified sequences</taxon>
        <taxon>metagenomes</taxon>
        <taxon>organismal metagenomes</taxon>
    </lineage>
</organism>
<proteinExistence type="predicted"/>
<feature type="transmembrane region" description="Helical" evidence="1">
    <location>
        <begin position="156"/>
        <end position="175"/>
    </location>
</feature>
<feature type="transmembrane region" description="Helical" evidence="1">
    <location>
        <begin position="96"/>
        <end position="115"/>
    </location>
</feature>